<dbReference type="InterPro" id="IPR041577">
    <property type="entry name" value="RT_RNaseH_2"/>
</dbReference>
<dbReference type="SUPFAM" id="SSF56672">
    <property type="entry name" value="DNA/RNA polymerases"/>
    <property type="match status" value="1"/>
</dbReference>
<dbReference type="Pfam" id="PF17919">
    <property type="entry name" value="RT_RNaseH_2"/>
    <property type="match status" value="1"/>
</dbReference>
<dbReference type="OrthoDB" id="6783595at2759"/>
<evidence type="ECO:0000256" key="1">
    <source>
        <dbReference type="SAM" id="MobiDB-lite"/>
    </source>
</evidence>
<dbReference type="AlphaFoldDB" id="A0A8K0CWX9"/>
<proteinExistence type="predicted"/>
<dbReference type="GO" id="GO:0071897">
    <property type="term" value="P:DNA biosynthetic process"/>
    <property type="evidence" value="ECO:0007669"/>
    <property type="project" value="UniProtKB-ARBA"/>
</dbReference>
<evidence type="ECO:0000313" key="4">
    <source>
        <dbReference type="Proteomes" id="UP000801492"/>
    </source>
</evidence>
<name>A0A8K0CWX9_IGNLU</name>
<evidence type="ECO:0000259" key="2">
    <source>
        <dbReference type="Pfam" id="PF17919"/>
    </source>
</evidence>
<sequence length="235" mass="26677">MSQKTYMMPNRTPTQGSSFTSQPINIQPKPAQQQSYTNQQVFGYPKNVFKPVQHVPYNKPTPILLCDPILQYPDFDREFNLTIDVSKYAFREVLSQGPTGKNTPTAFANRTLNNSEIHYNGALGIRKSGKLNSNADSLSRLEVNNEKGENSLLDKNDNQIIQNLLENAELNKALDQIIQDTRDDDNLSMQESESTRLPLQKRISLFMKLNINTRTNIVPEKQSSAIIEKSILPTY</sequence>
<dbReference type="InterPro" id="IPR043502">
    <property type="entry name" value="DNA/RNA_pol_sf"/>
</dbReference>
<organism evidence="3 4">
    <name type="scientific">Ignelater luminosus</name>
    <name type="common">Cucubano</name>
    <name type="synonym">Pyrophorus luminosus</name>
    <dbReference type="NCBI Taxonomy" id="2038154"/>
    <lineage>
        <taxon>Eukaryota</taxon>
        <taxon>Metazoa</taxon>
        <taxon>Ecdysozoa</taxon>
        <taxon>Arthropoda</taxon>
        <taxon>Hexapoda</taxon>
        <taxon>Insecta</taxon>
        <taxon>Pterygota</taxon>
        <taxon>Neoptera</taxon>
        <taxon>Endopterygota</taxon>
        <taxon>Coleoptera</taxon>
        <taxon>Polyphaga</taxon>
        <taxon>Elateriformia</taxon>
        <taxon>Elateroidea</taxon>
        <taxon>Elateridae</taxon>
        <taxon>Agrypninae</taxon>
        <taxon>Pyrophorini</taxon>
        <taxon>Ignelater</taxon>
    </lineage>
</organism>
<dbReference type="Proteomes" id="UP000801492">
    <property type="component" value="Unassembled WGS sequence"/>
</dbReference>
<accession>A0A8K0CWX9</accession>
<comment type="caution">
    <text evidence="3">The sequence shown here is derived from an EMBL/GenBank/DDBJ whole genome shotgun (WGS) entry which is preliminary data.</text>
</comment>
<reference evidence="3" key="1">
    <citation type="submission" date="2019-08" db="EMBL/GenBank/DDBJ databases">
        <title>The genome of the North American firefly Photinus pyralis.</title>
        <authorList>
            <consortium name="Photinus pyralis genome working group"/>
            <person name="Fallon T.R."/>
            <person name="Sander Lower S.E."/>
            <person name="Weng J.-K."/>
        </authorList>
    </citation>
    <scope>NUCLEOTIDE SEQUENCE</scope>
    <source>
        <strain evidence="3">TRF0915ILg1</strain>
        <tissue evidence="3">Whole body</tissue>
    </source>
</reference>
<gene>
    <name evidence="3" type="ORF">ILUMI_13893</name>
</gene>
<feature type="domain" description="Reverse transcriptase/retrotransposon-derived protein RNase H-like" evidence="2">
    <location>
        <begin position="63"/>
        <end position="120"/>
    </location>
</feature>
<keyword evidence="4" id="KW-1185">Reference proteome</keyword>
<feature type="region of interest" description="Disordered" evidence="1">
    <location>
        <begin position="1"/>
        <end position="21"/>
    </location>
</feature>
<protein>
    <recommendedName>
        <fullName evidence="2">Reverse transcriptase/retrotransposon-derived protein RNase H-like domain-containing protein</fullName>
    </recommendedName>
</protein>
<evidence type="ECO:0000313" key="3">
    <source>
        <dbReference type="EMBL" id="KAF2892278.1"/>
    </source>
</evidence>
<dbReference type="EMBL" id="VTPC01008827">
    <property type="protein sequence ID" value="KAF2892278.1"/>
    <property type="molecule type" value="Genomic_DNA"/>
</dbReference>